<evidence type="ECO:0000313" key="1">
    <source>
        <dbReference type="EMBL" id="GAA0402698.1"/>
    </source>
</evidence>
<dbReference type="EMBL" id="BAAABX010000025">
    <property type="protein sequence ID" value="GAA0402698.1"/>
    <property type="molecule type" value="Genomic_DNA"/>
</dbReference>
<evidence type="ECO:0000313" key="2">
    <source>
        <dbReference type="Proteomes" id="UP001500879"/>
    </source>
</evidence>
<comment type="caution">
    <text evidence="1">The sequence shown here is derived from an EMBL/GenBank/DDBJ whole genome shotgun (WGS) entry which is preliminary data.</text>
</comment>
<reference evidence="1 2" key="1">
    <citation type="journal article" date="2019" name="Int. J. Syst. Evol. Microbiol.">
        <title>The Global Catalogue of Microorganisms (GCM) 10K type strain sequencing project: providing services to taxonomists for standard genome sequencing and annotation.</title>
        <authorList>
            <consortium name="The Broad Institute Genomics Platform"/>
            <consortium name="The Broad Institute Genome Sequencing Center for Infectious Disease"/>
            <person name="Wu L."/>
            <person name="Ma J."/>
        </authorList>
    </citation>
    <scope>NUCLEOTIDE SEQUENCE [LARGE SCALE GENOMIC DNA]</scope>
    <source>
        <strain evidence="1 2">JCM 4788</strain>
    </source>
</reference>
<organism evidence="1 2">
    <name type="scientific">Streptomyces luteireticuli</name>
    <dbReference type="NCBI Taxonomy" id="173858"/>
    <lineage>
        <taxon>Bacteria</taxon>
        <taxon>Bacillati</taxon>
        <taxon>Actinomycetota</taxon>
        <taxon>Actinomycetes</taxon>
        <taxon>Kitasatosporales</taxon>
        <taxon>Streptomycetaceae</taxon>
        <taxon>Streptomyces</taxon>
    </lineage>
</organism>
<protein>
    <recommendedName>
        <fullName evidence="3">Type II toxin-antitoxin system HicA family toxin</fullName>
    </recommendedName>
</protein>
<evidence type="ECO:0008006" key="3">
    <source>
        <dbReference type="Google" id="ProtNLM"/>
    </source>
</evidence>
<name>A0ABN0YNK6_9ACTN</name>
<keyword evidence="2" id="KW-1185">Reference proteome</keyword>
<dbReference type="Proteomes" id="UP001500879">
    <property type="component" value="Unassembled WGS sequence"/>
</dbReference>
<proteinExistence type="predicted"/>
<sequence>MPSSQARVDRITALLTAAGYTPRVIDRGSHVRIESELPEALTAEVLRELMEALLSTDSWSFVRGSKSGHAVGVTVTKVTGNLTHQP</sequence>
<accession>A0ABN0YNK6</accession>
<gene>
    <name evidence="1" type="ORF">GCM10010357_24650</name>
</gene>